<dbReference type="AlphaFoldDB" id="A0A8K0UD64"/>
<comment type="cofactor">
    <cofactor evidence="1 9">
        <name>pyridoxal 5'-phosphate</name>
        <dbReference type="ChEBI" id="CHEBI:597326"/>
    </cofactor>
</comment>
<dbReference type="UniPathway" id="UPA00098">
    <property type="reaction ID" value="UER00358"/>
</dbReference>
<proteinExistence type="inferred from homology"/>
<dbReference type="EMBL" id="JAEVFJ010000066">
    <property type="protein sequence ID" value="KAH8077099.1"/>
    <property type="molecule type" value="Genomic_DNA"/>
</dbReference>
<dbReference type="Gene3D" id="3.40.640.10">
    <property type="entry name" value="Type I PLP-dependent aspartate aminotransferase-like (Major domain)"/>
    <property type="match status" value="1"/>
</dbReference>
<dbReference type="InterPro" id="IPR005814">
    <property type="entry name" value="Aminotrans_3"/>
</dbReference>
<evidence type="ECO:0000313" key="11">
    <source>
        <dbReference type="EMBL" id="KAH8077099.1"/>
    </source>
</evidence>
<keyword evidence="7 8" id="KW-0663">Pyridoxal phosphate</keyword>
<dbReference type="OrthoDB" id="10261433at2759"/>
<evidence type="ECO:0000256" key="8">
    <source>
        <dbReference type="RuleBase" id="RU003560"/>
    </source>
</evidence>
<dbReference type="InterPro" id="IPR015422">
    <property type="entry name" value="PyrdxlP-dep_Trfase_small"/>
</dbReference>
<dbReference type="InterPro" id="IPR010164">
    <property type="entry name" value="Orn_aminotrans"/>
</dbReference>
<dbReference type="InterPro" id="IPR015424">
    <property type="entry name" value="PyrdxlP-dep_Trfase"/>
</dbReference>
<comment type="pathway">
    <text evidence="2 9">Amino-acid biosynthesis; L-proline biosynthesis; L-glutamate 5-semialdehyde from L-ornithine: step 1/1.</text>
</comment>
<evidence type="ECO:0000313" key="12">
    <source>
        <dbReference type="Proteomes" id="UP000813824"/>
    </source>
</evidence>
<sequence length="464" mass="50495">MAPATIARDTTTSKHHVTKPAAPQPTPKISSADVIQLEHTYGAHNYHPLPIVFESAKGAKVWDPEGKEYIDMLSAYSAVNQGHCHPRIVATLVEQAQKLTLSSRAFYNSVFGQYAKKVTELFGFDMVLPMNTGAEAVETAIKLSRKWAYQKKGVPEGDAIVLSAEGNFHGRTIGVISMSTDPESRTGFGPYLPQVGPVFDDNGTPRAIRYGEISDLERALQLHGDRVAAFLVEPIQGEAGIVVPPEGYLKKVRALCNKHNVLLICDEIQTGLCRTGKMLCYEHDGIRPDIVLLGKALSGGMYPVSAVLADKDVMLCIQPGEHGSTYGGNPLGCAVAMTALDVLVEEDLANRAAYLGEKFRSSIRALNSPLVKEVRGRGLLNAVVIDEEKSIKGRTAWQLCLLLKSRGLLAKPTHVNIIRFAPPLVISEEDLMKAVKVIELSLNDLDNVGVFVPRDKTLLTFYSA</sequence>
<evidence type="ECO:0000256" key="3">
    <source>
        <dbReference type="ARBA" id="ARBA00008954"/>
    </source>
</evidence>
<evidence type="ECO:0000256" key="1">
    <source>
        <dbReference type="ARBA" id="ARBA00001933"/>
    </source>
</evidence>
<protein>
    <recommendedName>
        <fullName evidence="4 9">Ornithine aminotransferase</fullName>
        <ecNumber evidence="4 9">2.6.1.13</ecNumber>
    </recommendedName>
</protein>
<dbReference type="FunFam" id="3.90.1150.10:FF:000152">
    <property type="entry name" value="Ornithine aminotransferase"/>
    <property type="match status" value="1"/>
</dbReference>
<dbReference type="InterPro" id="IPR050103">
    <property type="entry name" value="Class-III_PLP-dep_AT"/>
</dbReference>
<dbReference type="FunFam" id="3.40.640.10:FF:000011">
    <property type="entry name" value="Ornithine aminotransferase"/>
    <property type="match status" value="1"/>
</dbReference>
<dbReference type="EC" id="2.6.1.13" evidence="4 9"/>
<dbReference type="NCBIfam" id="TIGR01885">
    <property type="entry name" value="Orn_aminotrans"/>
    <property type="match status" value="1"/>
</dbReference>
<comment type="catalytic activity">
    <reaction evidence="9">
        <text>a 2-oxocarboxylate + L-ornithine = L-glutamate 5-semialdehyde + an L-alpha-amino acid</text>
        <dbReference type="Rhea" id="RHEA:13877"/>
        <dbReference type="ChEBI" id="CHEBI:35179"/>
        <dbReference type="ChEBI" id="CHEBI:46911"/>
        <dbReference type="ChEBI" id="CHEBI:58066"/>
        <dbReference type="ChEBI" id="CHEBI:59869"/>
        <dbReference type="EC" id="2.6.1.13"/>
    </reaction>
</comment>
<dbReference type="SUPFAM" id="SSF53383">
    <property type="entry name" value="PLP-dependent transferases"/>
    <property type="match status" value="1"/>
</dbReference>
<dbReference type="GO" id="GO:0019544">
    <property type="term" value="P:L-arginine catabolic process to L-glutamate"/>
    <property type="evidence" value="ECO:0007669"/>
    <property type="project" value="TreeGrafter"/>
</dbReference>
<evidence type="ECO:0000256" key="7">
    <source>
        <dbReference type="ARBA" id="ARBA00022898"/>
    </source>
</evidence>
<gene>
    <name evidence="11" type="ORF">BXZ70DRAFT_963198</name>
</gene>
<dbReference type="Proteomes" id="UP000813824">
    <property type="component" value="Unassembled WGS sequence"/>
</dbReference>
<evidence type="ECO:0000256" key="10">
    <source>
        <dbReference type="SAM" id="MobiDB-lite"/>
    </source>
</evidence>
<keyword evidence="6 9" id="KW-0808">Transferase</keyword>
<dbReference type="GO" id="GO:0010121">
    <property type="term" value="P:L-arginine catabolic process to proline via ornithine"/>
    <property type="evidence" value="ECO:0007669"/>
    <property type="project" value="TreeGrafter"/>
</dbReference>
<dbReference type="PIRSF" id="PIRSF000521">
    <property type="entry name" value="Transaminase_4ab_Lys_Orn"/>
    <property type="match status" value="1"/>
</dbReference>
<dbReference type="GO" id="GO:0030170">
    <property type="term" value="F:pyridoxal phosphate binding"/>
    <property type="evidence" value="ECO:0007669"/>
    <property type="project" value="InterPro"/>
</dbReference>
<dbReference type="Gene3D" id="3.90.1150.10">
    <property type="entry name" value="Aspartate Aminotransferase, domain 1"/>
    <property type="match status" value="1"/>
</dbReference>
<dbReference type="GO" id="GO:0042802">
    <property type="term" value="F:identical protein binding"/>
    <property type="evidence" value="ECO:0007669"/>
    <property type="project" value="TreeGrafter"/>
</dbReference>
<dbReference type="Pfam" id="PF00202">
    <property type="entry name" value="Aminotran_3"/>
    <property type="match status" value="1"/>
</dbReference>
<dbReference type="CDD" id="cd00610">
    <property type="entry name" value="OAT_like"/>
    <property type="match status" value="1"/>
</dbReference>
<keyword evidence="12" id="KW-1185">Reference proteome</keyword>
<dbReference type="InterPro" id="IPR015421">
    <property type="entry name" value="PyrdxlP-dep_Trfase_major"/>
</dbReference>
<evidence type="ECO:0000256" key="5">
    <source>
        <dbReference type="ARBA" id="ARBA00022576"/>
    </source>
</evidence>
<dbReference type="GO" id="GO:0004587">
    <property type="term" value="F:ornithine aminotransferase activity"/>
    <property type="evidence" value="ECO:0007669"/>
    <property type="project" value="UniProtKB-EC"/>
</dbReference>
<keyword evidence="5 9" id="KW-0032">Aminotransferase</keyword>
<dbReference type="PANTHER" id="PTHR11986">
    <property type="entry name" value="AMINOTRANSFERASE CLASS III"/>
    <property type="match status" value="1"/>
</dbReference>
<dbReference type="GO" id="GO:0005737">
    <property type="term" value="C:cytoplasm"/>
    <property type="evidence" value="ECO:0007669"/>
    <property type="project" value="TreeGrafter"/>
</dbReference>
<evidence type="ECO:0000256" key="4">
    <source>
        <dbReference type="ARBA" id="ARBA00012924"/>
    </source>
</evidence>
<evidence type="ECO:0000256" key="9">
    <source>
        <dbReference type="RuleBase" id="RU365036"/>
    </source>
</evidence>
<evidence type="ECO:0000256" key="2">
    <source>
        <dbReference type="ARBA" id="ARBA00004998"/>
    </source>
</evidence>
<comment type="caution">
    <text evidence="11">The sequence shown here is derived from an EMBL/GenBank/DDBJ whole genome shotgun (WGS) entry which is preliminary data.</text>
</comment>
<dbReference type="InterPro" id="IPR049704">
    <property type="entry name" value="Aminotrans_3_PPA_site"/>
</dbReference>
<dbReference type="GO" id="GO:0055129">
    <property type="term" value="P:L-proline biosynthetic process"/>
    <property type="evidence" value="ECO:0007669"/>
    <property type="project" value="UniProtKB-UniPathway"/>
</dbReference>
<dbReference type="PANTHER" id="PTHR11986:SF18">
    <property type="entry name" value="ORNITHINE AMINOTRANSFERASE, MITOCHONDRIAL"/>
    <property type="match status" value="1"/>
</dbReference>
<name>A0A8K0UD64_9AGAR</name>
<evidence type="ECO:0000256" key="6">
    <source>
        <dbReference type="ARBA" id="ARBA00022679"/>
    </source>
</evidence>
<organism evidence="11 12">
    <name type="scientific">Cristinia sonorae</name>
    <dbReference type="NCBI Taxonomy" id="1940300"/>
    <lineage>
        <taxon>Eukaryota</taxon>
        <taxon>Fungi</taxon>
        <taxon>Dikarya</taxon>
        <taxon>Basidiomycota</taxon>
        <taxon>Agaricomycotina</taxon>
        <taxon>Agaricomycetes</taxon>
        <taxon>Agaricomycetidae</taxon>
        <taxon>Agaricales</taxon>
        <taxon>Pleurotineae</taxon>
        <taxon>Stephanosporaceae</taxon>
        <taxon>Cristinia</taxon>
    </lineage>
</organism>
<reference evidence="11" key="1">
    <citation type="journal article" date="2021" name="New Phytol.">
        <title>Evolutionary innovations through gain and loss of genes in the ectomycorrhizal Boletales.</title>
        <authorList>
            <person name="Wu G."/>
            <person name="Miyauchi S."/>
            <person name="Morin E."/>
            <person name="Kuo A."/>
            <person name="Drula E."/>
            <person name="Varga T."/>
            <person name="Kohler A."/>
            <person name="Feng B."/>
            <person name="Cao Y."/>
            <person name="Lipzen A."/>
            <person name="Daum C."/>
            <person name="Hundley H."/>
            <person name="Pangilinan J."/>
            <person name="Johnson J."/>
            <person name="Barry K."/>
            <person name="LaButti K."/>
            <person name="Ng V."/>
            <person name="Ahrendt S."/>
            <person name="Min B."/>
            <person name="Choi I.G."/>
            <person name="Park H."/>
            <person name="Plett J.M."/>
            <person name="Magnuson J."/>
            <person name="Spatafora J.W."/>
            <person name="Nagy L.G."/>
            <person name="Henrissat B."/>
            <person name="Grigoriev I.V."/>
            <person name="Yang Z.L."/>
            <person name="Xu J."/>
            <person name="Martin F.M."/>
        </authorList>
    </citation>
    <scope>NUCLEOTIDE SEQUENCE</scope>
    <source>
        <strain evidence="11">KKN 215</strain>
    </source>
</reference>
<accession>A0A8K0UD64</accession>
<dbReference type="PROSITE" id="PS00600">
    <property type="entry name" value="AA_TRANSFER_CLASS_3"/>
    <property type="match status" value="1"/>
</dbReference>
<comment type="similarity">
    <text evidence="3 8">Belongs to the class-III pyridoxal-phosphate-dependent aminotransferase family.</text>
</comment>
<feature type="region of interest" description="Disordered" evidence="10">
    <location>
        <begin position="1"/>
        <end position="28"/>
    </location>
</feature>